<dbReference type="Gene3D" id="3.40.630.30">
    <property type="match status" value="1"/>
</dbReference>
<proteinExistence type="predicted"/>
<dbReference type="AlphaFoldDB" id="A0A485AQB6"/>
<accession>A0A485AQB6</accession>
<name>A0A485AQB6_KLUCR</name>
<organism evidence="1 2">
    <name type="scientific">Kluyvera cryocrescens</name>
    <name type="common">Kluyvera citrophila</name>
    <dbReference type="NCBI Taxonomy" id="580"/>
    <lineage>
        <taxon>Bacteria</taxon>
        <taxon>Pseudomonadati</taxon>
        <taxon>Pseudomonadota</taxon>
        <taxon>Gammaproteobacteria</taxon>
        <taxon>Enterobacterales</taxon>
        <taxon>Enterobacteriaceae</taxon>
        <taxon>Kluyvera</taxon>
    </lineage>
</organism>
<dbReference type="Gene3D" id="3.30.470.20">
    <property type="entry name" value="ATP-grasp fold, B domain"/>
    <property type="match status" value="1"/>
</dbReference>
<reference evidence="1 2" key="1">
    <citation type="submission" date="2019-03" db="EMBL/GenBank/DDBJ databases">
        <authorList>
            <consortium name="Pathogen Informatics"/>
        </authorList>
    </citation>
    <scope>NUCLEOTIDE SEQUENCE [LARGE SCALE GENOMIC DNA]</scope>
    <source>
        <strain evidence="1 2">NCTC12993</strain>
    </source>
</reference>
<keyword evidence="2" id="KW-1185">Reference proteome</keyword>
<gene>
    <name evidence="1" type="ORF">NCTC12993_02926</name>
</gene>
<sequence>MACWYKAWLTEPVPRKLRVVVEHDPVFGPLIMLGEGGVEWRAEDQAAVALPPLNMTLARYLVIQAIKSKKIRGRSALRPLDIAGLSQLLVQVSNLIVDCPEIQRLDIHPLLASGNEFTALGCKPGNLRHLVVQGESRLAVRPYPQHLEEWVTMKNGDRCLFRPILPEDEPLLQQFIARVTKEDLYYRYFSEINEFTHDDLANMTQIDYGSGNGLCCGVWFRRTY</sequence>
<dbReference type="Proteomes" id="UP000401081">
    <property type="component" value="Unassembled WGS sequence"/>
</dbReference>
<dbReference type="EMBL" id="CAADJD010000018">
    <property type="protein sequence ID" value="VFS63857.1"/>
    <property type="molecule type" value="Genomic_DNA"/>
</dbReference>
<dbReference type="PANTHER" id="PTHR42793:SF1">
    <property type="entry name" value="PEPTIDYL-LYSINE N-ACETYLTRANSFERASE PATZ"/>
    <property type="match status" value="1"/>
</dbReference>
<dbReference type="Pfam" id="PF13549">
    <property type="entry name" value="ATP-grasp_5"/>
    <property type="match status" value="1"/>
</dbReference>
<dbReference type="PANTHER" id="PTHR42793">
    <property type="entry name" value="COA BINDING DOMAIN CONTAINING PROTEIN"/>
    <property type="match status" value="1"/>
</dbReference>
<evidence type="ECO:0000313" key="1">
    <source>
        <dbReference type="EMBL" id="VFS63857.1"/>
    </source>
</evidence>
<protein>
    <submittedName>
        <fullName evidence="1">Uncharacterized conserved protein</fullName>
    </submittedName>
</protein>
<evidence type="ECO:0000313" key="2">
    <source>
        <dbReference type="Proteomes" id="UP000401081"/>
    </source>
</evidence>